<dbReference type="Proteomes" id="UP000008792">
    <property type="component" value="Unassembled WGS sequence"/>
</dbReference>
<organism evidence="1 2">
    <name type="scientific">Drosophila virilis</name>
    <name type="common">Fruit fly</name>
    <dbReference type="NCBI Taxonomy" id="7244"/>
    <lineage>
        <taxon>Eukaryota</taxon>
        <taxon>Metazoa</taxon>
        <taxon>Ecdysozoa</taxon>
        <taxon>Arthropoda</taxon>
        <taxon>Hexapoda</taxon>
        <taxon>Insecta</taxon>
        <taxon>Pterygota</taxon>
        <taxon>Neoptera</taxon>
        <taxon>Endopterygota</taxon>
        <taxon>Diptera</taxon>
        <taxon>Brachycera</taxon>
        <taxon>Muscomorpha</taxon>
        <taxon>Ephydroidea</taxon>
        <taxon>Drosophilidae</taxon>
        <taxon>Drosophila</taxon>
    </lineage>
</organism>
<sequence length="31" mass="3462">MKFASAVFCFVISILVSLSLFLDSIQSAFYN</sequence>
<evidence type="ECO:0000313" key="1">
    <source>
        <dbReference type="EMBL" id="KRF80993.1"/>
    </source>
</evidence>
<protein>
    <submittedName>
        <fullName evidence="1">Uncharacterized protein</fullName>
    </submittedName>
</protein>
<gene>
    <name evidence="1" type="primary">Dvir\GJ27123</name>
    <name evidence="1" type="ORF">Dvir_GJ27123</name>
</gene>
<name>A0A0Q9WGM2_DROVI</name>
<evidence type="ECO:0000313" key="2">
    <source>
        <dbReference type="Proteomes" id="UP000008792"/>
    </source>
</evidence>
<dbReference type="InParanoid" id="A0A0Q9WGM2"/>
<proteinExistence type="predicted"/>
<dbReference type="EMBL" id="CH940649">
    <property type="protein sequence ID" value="KRF80993.1"/>
    <property type="molecule type" value="Genomic_DNA"/>
</dbReference>
<dbReference type="AlphaFoldDB" id="A0A0Q9WGM2"/>
<reference evidence="1 2" key="1">
    <citation type="journal article" date="2007" name="Nature">
        <title>Evolution of genes and genomes on the Drosophila phylogeny.</title>
        <authorList>
            <consortium name="Drosophila 12 Genomes Consortium"/>
            <person name="Clark A.G."/>
            <person name="Eisen M.B."/>
            <person name="Smith D.R."/>
            <person name="Bergman C.M."/>
            <person name="Oliver B."/>
            <person name="Markow T.A."/>
            <person name="Kaufman T.C."/>
            <person name="Kellis M."/>
            <person name="Gelbart W."/>
            <person name="Iyer V.N."/>
            <person name="Pollard D.A."/>
            <person name="Sackton T.B."/>
            <person name="Larracuente A.M."/>
            <person name="Singh N.D."/>
            <person name="Abad J.P."/>
            <person name="Abt D.N."/>
            <person name="Adryan B."/>
            <person name="Aguade M."/>
            <person name="Akashi H."/>
            <person name="Anderson W.W."/>
            <person name="Aquadro C.F."/>
            <person name="Ardell D.H."/>
            <person name="Arguello R."/>
            <person name="Artieri C.G."/>
            <person name="Barbash D.A."/>
            <person name="Barker D."/>
            <person name="Barsanti P."/>
            <person name="Batterham P."/>
            <person name="Batzoglou S."/>
            <person name="Begun D."/>
            <person name="Bhutkar A."/>
            <person name="Blanco E."/>
            <person name="Bosak S.A."/>
            <person name="Bradley R.K."/>
            <person name="Brand A.D."/>
            <person name="Brent M.R."/>
            <person name="Brooks A.N."/>
            <person name="Brown R.H."/>
            <person name="Butlin R.K."/>
            <person name="Caggese C."/>
            <person name="Calvi B.R."/>
            <person name="Bernardo de Carvalho A."/>
            <person name="Caspi A."/>
            <person name="Castrezana S."/>
            <person name="Celniker S.E."/>
            <person name="Chang J.L."/>
            <person name="Chapple C."/>
            <person name="Chatterji S."/>
            <person name="Chinwalla A."/>
            <person name="Civetta A."/>
            <person name="Clifton S.W."/>
            <person name="Comeron J.M."/>
            <person name="Costello J.C."/>
            <person name="Coyne J.A."/>
            <person name="Daub J."/>
            <person name="David R.G."/>
            <person name="Delcher A.L."/>
            <person name="Delehaunty K."/>
            <person name="Do C.B."/>
            <person name="Ebling H."/>
            <person name="Edwards K."/>
            <person name="Eickbush T."/>
            <person name="Evans J.D."/>
            <person name="Filipski A."/>
            <person name="Findeiss S."/>
            <person name="Freyhult E."/>
            <person name="Fulton L."/>
            <person name="Fulton R."/>
            <person name="Garcia A.C."/>
            <person name="Gardiner A."/>
            <person name="Garfield D.A."/>
            <person name="Garvin B.E."/>
            <person name="Gibson G."/>
            <person name="Gilbert D."/>
            <person name="Gnerre S."/>
            <person name="Godfrey J."/>
            <person name="Good R."/>
            <person name="Gotea V."/>
            <person name="Gravely B."/>
            <person name="Greenberg A.J."/>
            <person name="Griffiths-Jones S."/>
            <person name="Gross S."/>
            <person name="Guigo R."/>
            <person name="Gustafson E.A."/>
            <person name="Haerty W."/>
            <person name="Hahn M.W."/>
            <person name="Halligan D.L."/>
            <person name="Halpern A.L."/>
            <person name="Halter G.M."/>
            <person name="Han M.V."/>
            <person name="Heger A."/>
            <person name="Hillier L."/>
            <person name="Hinrichs A.S."/>
            <person name="Holmes I."/>
            <person name="Hoskins R.A."/>
            <person name="Hubisz M.J."/>
            <person name="Hultmark D."/>
            <person name="Huntley M.A."/>
            <person name="Jaffe D.B."/>
            <person name="Jagadeeshan S."/>
            <person name="Jeck W.R."/>
            <person name="Johnson J."/>
            <person name="Jones C.D."/>
            <person name="Jordan W.C."/>
            <person name="Karpen G.H."/>
            <person name="Kataoka E."/>
            <person name="Keightley P.D."/>
            <person name="Kheradpour P."/>
            <person name="Kirkness E.F."/>
            <person name="Koerich L.B."/>
            <person name="Kristiansen K."/>
            <person name="Kudrna D."/>
            <person name="Kulathinal R.J."/>
            <person name="Kumar S."/>
            <person name="Kwok R."/>
            <person name="Lander E."/>
            <person name="Langley C.H."/>
            <person name="Lapoint R."/>
            <person name="Lazzaro B.P."/>
            <person name="Lee S.J."/>
            <person name="Levesque L."/>
            <person name="Li R."/>
            <person name="Lin C.F."/>
            <person name="Lin M.F."/>
            <person name="Lindblad-Toh K."/>
            <person name="Llopart A."/>
            <person name="Long M."/>
            <person name="Low L."/>
            <person name="Lozovsky E."/>
            <person name="Lu J."/>
            <person name="Luo M."/>
            <person name="Machado C.A."/>
            <person name="Makalowski W."/>
            <person name="Marzo M."/>
            <person name="Matsuda M."/>
            <person name="Matzkin L."/>
            <person name="McAllister B."/>
            <person name="McBride C.S."/>
            <person name="McKernan B."/>
            <person name="McKernan K."/>
            <person name="Mendez-Lago M."/>
            <person name="Minx P."/>
            <person name="Mollenhauer M.U."/>
            <person name="Montooth K."/>
            <person name="Mount S.M."/>
            <person name="Mu X."/>
            <person name="Myers E."/>
            <person name="Negre B."/>
            <person name="Newfeld S."/>
            <person name="Nielsen R."/>
            <person name="Noor M.A."/>
            <person name="O'Grady P."/>
            <person name="Pachter L."/>
            <person name="Papaceit M."/>
            <person name="Parisi M.J."/>
            <person name="Parisi M."/>
            <person name="Parts L."/>
            <person name="Pedersen J.S."/>
            <person name="Pesole G."/>
            <person name="Phillippy A.M."/>
            <person name="Ponting C.P."/>
            <person name="Pop M."/>
            <person name="Porcelli D."/>
            <person name="Powell J.R."/>
            <person name="Prohaska S."/>
            <person name="Pruitt K."/>
            <person name="Puig M."/>
            <person name="Quesneville H."/>
            <person name="Ram K.R."/>
            <person name="Rand D."/>
            <person name="Rasmussen M.D."/>
            <person name="Reed L.K."/>
            <person name="Reenan R."/>
            <person name="Reily A."/>
            <person name="Remington K.A."/>
            <person name="Rieger T.T."/>
            <person name="Ritchie M.G."/>
            <person name="Robin C."/>
            <person name="Rogers Y.H."/>
            <person name="Rohde C."/>
            <person name="Rozas J."/>
            <person name="Rubenfield M.J."/>
            <person name="Ruiz A."/>
            <person name="Russo S."/>
            <person name="Salzberg S.L."/>
            <person name="Sanchez-Gracia A."/>
            <person name="Saranga D.J."/>
            <person name="Sato H."/>
            <person name="Schaeffer S.W."/>
            <person name="Schatz M.C."/>
            <person name="Schlenke T."/>
            <person name="Schwartz R."/>
            <person name="Segarra C."/>
            <person name="Singh R.S."/>
            <person name="Sirot L."/>
            <person name="Sirota M."/>
            <person name="Sisneros N.B."/>
            <person name="Smith C.D."/>
            <person name="Smith T.F."/>
            <person name="Spieth J."/>
            <person name="Stage D.E."/>
            <person name="Stark A."/>
            <person name="Stephan W."/>
            <person name="Strausberg R.L."/>
            <person name="Strempel S."/>
            <person name="Sturgill D."/>
            <person name="Sutton G."/>
            <person name="Sutton G.G."/>
            <person name="Tao W."/>
            <person name="Teichmann S."/>
            <person name="Tobari Y.N."/>
            <person name="Tomimura Y."/>
            <person name="Tsolas J.M."/>
            <person name="Valente V.L."/>
            <person name="Venter E."/>
            <person name="Venter J.C."/>
            <person name="Vicario S."/>
            <person name="Vieira F.G."/>
            <person name="Vilella A.J."/>
            <person name="Villasante A."/>
            <person name="Walenz B."/>
            <person name="Wang J."/>
            <person name="Wasserman M."/>
            <person name="Watts T."/>
            <person name="Wilson D."/>
            <person name="Wilson R.K."/>
            <person name="Wing R.A."/>
            <person name="Wolfner M.F."/>
            <person name="Wong A."/>
            <person name="Wong G.K."/>
            <person name="Wu C.I."/>
            <person name="Wu G."/>
            <person name="Yamamoto D."/>
            <person name="Yang H.P."/>
            <person name="Yang S.P."/>
            <person name="Yorke J.A."/>
            <person name="Yoshida K."/>
            <person name="Zdobnov E."/>
            <person name="Zhang P."/>
            <person name="Zhang Y."/>
            <person name="Zimin A.V."/>
            <person name="Baldwin J."/>
            <person name="Abdouelleil A."/>
            <person name="Abdulkadir J."/>
            <person name="Abebe A."/>
            <person name="Abera B."/>
            <person name="Abreu J."/>
            <person name="Acer S.C."/>
            <person name="Aftuck L."/>
            <person name="Alexander A."/>
            <person name="An P."/>
            <person name="Anderson E."/>
            <person name="Anderson S."/>
            <person name="Arachi H."/>
            <person name="Azer M."/>
            <person name="Bachantsang P."/>
            <person name="Barry A."/>
            <person name="Bayul T."/>
            <person name="Berlin A."/>
            <person name="Bessette D."/>
            <person name="Bloom T."/>
            <person name="Blye J."/>
            <person name="Boguslavskiy L."/>
            <person name="Bonnet C."/>
            <person name="Boukhgalter B."/>
            <person name="Bourzgui I."/>
            <person name="Brown A."/>
            <person name="Cahill P."/>
            <person name="Channer S."/>
            <person name="Cheshatsang Y."/>
            <person name="Chuda L."/>
            <person name="Citroen M."/>
            <person name="Collymore A."/>
            <person name="Cooke P."/>
            <person name="Costello M."/>
            <person name="D'Aco K."/>
            <person name="Daza R."/>
            <person name="De Haan G."/>
            <person name="DeGray S."/>
            <person name="DeMaso C."/>
            <person name="Dhargay N."/>
            <person name="Dooley K."/>
            <person name="Dooley E."/>
            <person name="Doricent M."/>
            <person name="Dorje P."/>
            <person name="Dorjee K."/>
            <person name="Dupes A."/>
            <person name="Elong R."/>
            <person name="Falk J."/>
            <person name="Farina A."/>
            <person name="Faro S."/>
            <person name="Ferguson D."/>
            <person name="Fisher S."/>
            <person name="Foley C.D."/>
            <person name="Franke A."/>
            <person name="Friedrich D."/>
            <person name="Gadbois L."/>
            <person name="Gearin G."/>
            <person name="Gearin C.R."/>
            <person name="Giannoukos G."/>
            <person name="Goode T."/>
            <person name="Graham J."/>
            <person name="Grandbois E."/>
            <person name="Grewal S."/>
            <person name="Gyaltsen K."/>
            <person name="Hafez N."/>
            <person name="Hagos B."/>
            <person name="Hall J."/>
            <person name="Henson C."/>
            <person name="Hollinger A."/>
            <person name="Honan T."/>
            <person name="Huard M.D."/>
            <person name="Hughes L."/>
            <person name="Hurhula B."/>
            <person name="Husby M.E."/>
            <person name="Kamat A."/>
            <person name="Kanga B."/>
            <person name="Kashin S."/>
            <person name="Khazanovich D."/>
            <person name="Kisner P."/>
            <person name="Lance K."/>
            <person name="Lara M."/>
            <person name="Lee W."/>
            <person name="Lennon N."/>
            <person name="Letendre F."/>
            <person name="LeVine R."/>
            <person name="Lipovsky A."/>
            <person name="Liu X."/>
            <person name="Liu J."/>
            <person name="Liu S."/>
            <person name="Lokyitsang T."/>
            <person name="Lokyitsang Y."/>
            <person name="Lubonja R."/>
            <person name="Lui A."/>
            <person name="MacDonald P."/>
            <person name="Magnisalis V."/>
            <person name="Maru K."/>
            <person name="Matthews C."/>
            <person name="McCusker W."/>
            <person name="McDonough S."/>
            <person name="Mehta T."/>
            <person name="Meldrim J."/>
            <person name="Meneus L."/>
            <person name="Mihai O."/>
            <person name="Mihalev A."/>
            <person name="Mihova T."/>
            <person name="Mittelman R."/>
            <person name="Mlenga V."/>
            <person name="Montmayeur A."/>
            <person name="Mulrain L."/>
            <person name="Navidi A."/>
            <person name="Naylor J."/>
            <person name="Negash T."/>
            <person name="Nguyen T."/>
            <person name="Nguyen N."/>
            <person name="Nicol R."/>
            <person name="Norbu C."/>
            <person name="Norbu N."/>
            <person name="Novod N."/>
            <person name="O'Neill B."/>
            <person name="Osman S."/>
            <person name="Markiewicz E."/>
            <person name="Oyono O.L."/>
            <person name="Patti C."/>
            <person name="Phunkhang P."/>
            <person name="Pierre F."/>
            <person name="Priest M."/>
            <person name="Raghuraman S."/>
            <person name="Rege F."/>
            <person name="Reyes R."/>
            <person name="Rise C."/>
            <person name="Rogov P."/>
            <person name="Ross K."/>
            <person name="Ryan E."/>
            <person name="Settipalli S."/>
            <person name="Shea T."/>
            <person name="Sherpa N."/>
            <person name="Shi L."/>
            <person name="Shih D."/>
            <person name="Sparrow T."/>
            <person name="Spaulding J."/>
            <person name="Stalker J."/>
            <person name="Stange-Thomann N."/>
            <person name="Stavropoulos S."/>
            <person name="Stone C."/>
            <person name="Strader C."/>
            <person name="Tesfaye S."/>
            <person name="Thomson T."/>
            <person name="Thoulutsang Y."/>
            <person name="Thoulutsang D."/>
            <person name="Topham K."/>
            <person name="Topping I."/>
            <person name="Tsamla T."/>
            <person name="Vassiliev H."/>
            <person name="Vo A."/>
            <person name="Wangchuk T."/>
            <person name="Wangdi T."/>
            <person name="Weiand M."/>
            <person name="Wilkinson J."/>
            <person name="Wilson A."/>
            <person name="Yadav S."/>
            <person name="Young G."/>
            <person name="Yu Q."/>
            <person name="Zembek L."/>
            <person name="Zhong D."/>
            <person name="Zimmer A."/>
            <person name="Zwirko Z."/>
            <person name="Jaffe D.B."/>
            <person name="Alvarez P."/>
            <person name="Brockman W."/>
            <person name="Butler J."/>
            <person name="Chin C."/>
            <person name="Gnerre S."/>
            <person name="Grabherr M."/>
            <person name="Kleber M."/>
            <person name="Mauceli E."/>
            <person name="MacCallum I."/>
        </authorList>
    </citation>
    <scope>NUCLEOTIDE SEQUENCE [LARGE SCALE GENOMIC DNA]</scope>
    <source>
        <strain evidence="2">Tucson 15010-1051.87</strain>
    </source>
</reference>
<accession>A0A0Q9WGM2</accession>
<keyword evidence="2" id="KW-1185">Reference proteome</keyword>